<evidence type="ECO:0000256" key="2">
    <source>
        <dbReference type="ARBA" id="ARBA00011062"/>
    </source>
</evidence>
<name>A0A6N7IX64_9FIRM</name>
<evidence type="ECO:0000256" key="5">
    <source>
        <dbReference type="ARBA" id="ARBA00022801"/>
    </source>
</evidence>
<evidence type="ECO:0000256" key="4">
    <source>
        <dbReference type="ARBA" id="ARBA00022723"/>
    </source>
</evidence>
<evidence type="ECO:0000256" key="1">
    <source>
        <dbReference type="ARBA" id="ARBA00000815"/>
    </source>
</evidence>
<dbReference type="Pfam" id="PF01975">
    <property type="entry name" value="SurE"/>
    <property type="match status" value="1"/>
</dbReference>
<evidence type="ECO:0000313" key="7">
    <source>
        <dbReference type="EMBL" id="MQN00905.1"/>
    </source>
</evidence>
<dbReference type="GO" id="GO:0008253">
    <property type="term" value="F:5'-nucleotidase activity"/>
    <property type="evidence" value="ECO:0007669"/>
    <property type="project" value="UniProtKB-EC"/>
</dbReference>
<dbReference type="EMBL" id="VOGC01000002">
    <property type="protein sequence ID" value="MQN00905.1"/>
    <property type="molecule type" value="Genomic_DNA"/>
</dbReference>
<proteinExistence type="inferred from homology"/>
<comment type="similarity">
    <text evidence="2">Belongs to the SurE nucleotidase family.</text>
</comment>
<keyword evidence="8" id="KW-1185">Reference proteome</keyword>
<comment type="caution">
    <text evidence="7">The sequence shown here is derived from an EMBL/GenBank/DDBJ whole genome shotgun (WGS) entry which is preliminary data.</text>
</comment>
<dbReference type="SUPFAM" id="SSF64167">
    <property type="entry name" value="SurE-like"/>
    <property type="match status" value="1"/>
</dbReference>
<reference evidence="7" key="1">
    <citation type="journal article" date="2020" name="Appl. Environ. Microbiol.">
        <title>Medium-Chain Fatty Acid Synthesis by 'Candidatus Weimeria bifida' gen. nov., sp. nov., and 'Candidatus Pseudoramibacter fermentans' sp. nov.</title>
        <authorList>
            <person name="Scarborough M.J."/>
            <person name="Myers K.S."/>
            <person name="Donohue T.J."/>
            <person name="Noguera D.R."/>
        </authorList>
    </citation>
    <scope>NUCLEOTIDE SEQUENCE</scope>
    <source>
        <strain evidence="7">LCO1.1</strain>
    </source>
</reference>
<dbReference type="InterPro" id="IPR002828">
    <property type="entry name" value="SurE-like_Pase/nucleotidase"/>
</dbReference>
<organism evidence="7 8">
    <name type="scientific">Candidatus Weimeria bifida</name>
    <dbReference type="NCBI Taxonomy" id="2599074"/>
    <lineage>
        <taxon>Bacteria</taxon>
        <taxon>Bacillati</taxon>
        <taxon>Bacillota</taxon>
        <taxon>Clostridia</taxon>
        <taxon>Lachnospirales</taxon>
        <taxon>Lachnospiraceae</taxon>
        <taxon>Candidatus Weimeria</taxon>
    </lineage>
</organism>
<evidence type="ECO:0000259" key="6">
    <source>
        <dbReference type="Pfam" id="PF01975"/>
    </source>
</evidence>
<keyword evidence="4" id="KW-0479">Metal-binding</keyword>
<gene>
    <name evidence="7" type="primary">surE</name>
    <name evidence="7" type="ORF">FRC54_02785</name>
</gene>
<dbReference type="EC" id="3.1.3.5" evidence="3"/>
<dbReference type="InterPro" id="IPR030048">
    <property type="entry name" value="SurE"/>
</dbReference>
<feature type="domain" description="Survival protein SurE-like phosphatase/nucleotidase" evidence="6">
    <location>
        <begin position="4"/>
        <end position="188"/>
    </location>
</feature>
<dbReference type="PANTHER" id="PTHR30457:SF0">
    <property type="entry name" value="PHOSPHATASE, PUTATIVE (AFU_ORTHOLOGUE AFUA_4G01070)-RELATED"/>
    <property type="match status" value="1"/>
</dbReference>
<comment type="catalytic activity">
    <reaction evidence="1">
        <text>a ribonucleoside 5'-phosphate + H2O = a ribonucleoside + phosphate</text>
        <dbReference type="Rhea" id="RHEA:12484"/>
        <dbReference type="ChEBI" id="CHEBI:15377"/>
        <dbReference type="ChEBI" id="CHEBI:18254"/>
        <dbReference type="ChEBI" id="CHEBI:43474"/>
        <dbReference type="ChEBI" id="CHEBI:58043"/>
        <dbReference type="EC" id="3.1.3.5"/>
    </reaction>
</comment>
<dbReference type="GO" id="GO:0046872">
    <property type="term" value="F:metal ion binding"/>
    <property type="evidence" value="ECO:0007669"/>
    <property type="project" value="UniProtKB-KW"/>
</dbReference>
<accession>A0A6N7IX64</accession>
<evidence type="ECO:0000313" key="8">
    <source>
        <dbReference type="Proteomes" id="UP000460257"/>
    </source>
</evidence>
<dbReference type="Gene3D" id="3.40.1210.10">
    <property type="entry name" value="Survival protein SurE-like phosphatase/nucleotidase"/>
    <property type="match status" value="1"/>
</dbReference>
<dbReference type="NCBIfam" id="TIGR00087">
    <property type="entry name" value="surE"/>
    <property type="match status" value="1"/>
</dbReference>
<dbReference type="PANTHER" id="PTHR30457">
    <property type="entry name" value="5'-NUCLEOTIDASE SURE"/>
    <property type="match status" value="1"/>
</dbReference>
<dbReference type="InterPro" id="IPR036523">
    <property type="entry name" value="SurE-like_sf"/>
</dbReference>
<dbReference type="AlphaFoldDB" id="A0A6N7IX64"/>
<evidence type="ECO:0000256" key="3">
    <source>
        <dbReference type="ARBA" id="ARBA00012643"/>
    </source>
</evidence>
<keyword evidence="5 7" id="KW-0378">Hydrolase</keyword>
<dbReference type="Proteomes" id="UP000460257">
    <property type="component" value="Unassembled WGS sequence"/>
</dbReference>
<protein>
    <recommendedName>
        <fullName evidence="3">5'-nucleotidase</fullName>
        <ecNumber evidence="3">3.1.3.5</ecNumber>
    </recommendedName>
</protein>
<sequence>MRKILITNDDGIKSGGIIRLAQAALEFGDVWVVAPEGERSSMSHRVTLNRDFYVWPADFPVKTDDESHKIHAFACSGTPADCARIGILNIVPEKPDVVFSGINFGYNAATDTQYSATIGAALEAAFQGITAIAFSEGADFANRANSIHEVTDRYLRDIIAELIDKRLPANQIWNVNFPMCHLNECRGILRDRTVSSDVLFEDRYTMKPDTTGRYVCHVNGTRRNTAAEGTDLKALFDNYVSIGTVTNIS</sequence>